<name>A0ABP8EQZ8_9MICO</name>
<dbReference type="Proteomes" id="UP001499841">
    <property type="component" value="Unassembled WGS sequence"/>
</dbReference>
<organism evidence="3 4">
    <name type="scientific">Georgenia daeguensis</name>
    <dbReference type="NCBI Taxonomy" id="908355"/>
    <lineage>
        <taxon>Bacteria</taxon>
        <taxon>Bacillati</taxon>
        <taxon>Actinomycetota</taxon>
        <taxon>Actinomycetes</taxon>
        <taxon>Micrococcales</taxon>
        <taxon>Bogoriellaceae</taxon>
        <taxon>Georgenia</taxon>
    </lineage>
</organism>
<dbReference type="EMBL" id="BAABBA010000003">
    <property type="protein sequence ID" value="GAA4286397.1"/>
    <property type="molecule type" value="Genomic_DNA"/>
</dbReference>
<dbReference type="InterPro" id="IPR007527">
    <property type="entry name" value="Znf_SWIM"/>
</dbReference>
<reference evidence="4" key="1">
    <citation type="journal article" date="2019" name="Int. J. Syst. Evol. Microbiol.">
        <title>The Global Catalogue of Microorganisms (GCM) 10K type strain sequencing project: providing services to taxonomists for standard genome sequencing and annotation.</title>
        <authorList>
            <consortium name="The Broad Institute Genomics Platform"/>
            <consortium name="The Broad Institute Genome Sequencing Center for Infectious Disease"/>
            <person name="Wu L."/>
            <person name="Ma J."/>
        </authorList>
    </citation>
    <scope>NUCLEOTIDE SEQUENCE [LARGE SCALE GENOMIC DNA]</scope>
    <source>
        <strain evidence="4">JCM 17459</strain>
    </source>
</reference>
<proteinExistence type="predicted"/>
<dbReference type="RefSeq" id="WP_345037867.1">
    <property type="nucleotide sequence ID" value="NZ_BAABBA010000003.1"/>
</dbReference>
<evidence type="ECO:0000313" key="4">
    <source>
        <dbReference type="Proteomes" id="UP001499841"/>
    </source>
</evidence>
<evidence type="ECO:0000259" key="2">
    <source>
        <dbReference type="PROSITE" id="PS50966"/>
    </source>
</evidence>
<feature type="domain" description="SWIM-type" evidence="2">
    <location>
        <begin position="404"/>
        <end position="441"/>
    </location>
</feature>
<keyword evidence="1" id="KW-0479">Metal-binding</keyword>
<evidence type="ECO:0000313" key="3">
    <source>
        <dbReference type="EMBL" id="GAA4286397.1"/>
    </source>
</evidence>
<keyword evidence="4" id="KW-1185">Reference proteome</keyword>
<dbReference type="Pfam" id="PF04434">
    <property type="entry name" value="SWIM"/>
    <property type="match status" value="1"/>
</dbReference>
<comment type="caution">
    <text evidence="3">The sequence shown here is derived from an EMBL/GenBank/DDBJ whole genome shotgun (WGS) entry which is preliminary data.</text>
</comment>
<dbReference type="PROSITE" id="PS50966">
    <property type="entry name" value="ZF_SWIM"/>
    <property type="match status" value="1"/>
</dbReference>
<keyword evidence="1" id="KW-0862">Zinc</keyword>
<keyword evidence="1" id="KW-0863">Zinc-finger</keyword>
<protein>
    <submittedName>
        <fullName evidence="3">SWIM zinc finger domain-containing protein</fullName>
    </submittedName>
</protein>
<sequence length="442" mass="46788">MTGYLGPSRLLDRGSDSELALATALGLTPGGVVDHPRFFSGFLARPEVVAAGLLALADVAAARYVDPSFSLLALDPVITAGGTMLRAESFSACNGVYARLDLDGESFDTGEIGFGTTNVALNDPLRTALAGLRRTELVRLEVGADGLSLETPDQAHVERKVKLPDRWVRGFAETPVIAAAMRHVATLTRPQATNLLVGLPNGTPPGPTLHLAQAPGGLRPVPRAAAGAVRLAGTRRLTAYRRLLRFFTRLDVYAYDGGASAWVFALPGGAFTLMLSPEPYRGFSGEGGLLHDLARAGGATDQDDVAGELLPLLAWQQRLDPDELATYAGVPVTAVRHGLGVVAASGRLGFDLTARTYFHRELPLDAKRVEKDNPRLKAARALVAGGAVVATEGGWRVTGPKSVHWVRGDAARPSCTCLWWAKYAGSRGPCKHVLAVQLLTGR</sequence>
<accession>A0ABP8EQZ8</accession>
<evidence type="ECO:0000256" key="1">
    <source>
        <dbReference type="PROSITE-ProRule" id="PRU00325"/>
    </source>
</evidence>
<gene>
    <name evidence="3" type="ORF">GCM10022262_07560</name>
</gene>